<organism evidence="2 3">
    <name type="scientific">Dictyobacter formicarum</name>
    <dbReference type="NCBI Taxonomy" id="2778368"/>
    <lineage>
        <taxon>Bacteria</taxon>
        <taxon>Bacillati</taxon>
        <taxon>Chloroflexota</taxon>
        <taxon>Ktedonobacteria</taxon>
        <taxon>Ktedonobacterales</taxon>
        <taxon>Dictyobacteraceae</taxon>
        <taxon>Dictyobacter</taxon>
    </lineage>
</organism>
<dbReference type="InterPro" id="IPR029052">
    <property type="entry name" value="Metallo-depent_PP-like"/>
</dbReference>
<protein>
    <recommendedName>
        <fullName evidence="1">Metallophosphoesterase TT1561-like domain-containing protein</fullName>
    </recommendedName>
</protein>
<dbReference type="Proteomes" id="UP000635565">
    <property type="component" value="Unassembled WGS sequence"/>
</dbReference>
<evidence type="ECO:0000259" key="1">
    <source>
        <dbReference type="Pfam" id="PF14582"/>
    </source>
</evidence>
<evidence type="ECO:0000313" key="3">
    <source>
        <dbReference type="Proteomes" id="UP000635565"/>
    </source>
</evidence>
<name>A0ABQ3VMS2_9CHLR</name>
<sequence>MRKHINKILAASEPLGNLEEVERLVKKVAEMDVEAIAILGSLASKGTTNRPYNKLFKMLAAARLPTFYIPGPEDVPIEEYLRAAANIEIVYPYLRGVHATFAMAPGYIVFTGIGGTVIDDPHTIREERETLRYPGWEVEYQLKFLGELKDYQKVFLFTTLPEHKGFHEQGSEVLAELIKTYNPRLVLVSGKELKHEILGTSLVVIPGSLAEGKFCVIDLHQHAVEAGSVR</sequence>
<keyword evidence="3" id="KW-1185">Reference proteome</keyword>
<feature type="domain" description="Metallophosphoesterase TT1561-like" evidence="1">
    <location>
        <begin position="51"/>
        <end position="229"/>
    </location>
</feature>
<reference evidence="2 3" key="1">
    <citation type="journal article" date="2021" name="Int. J. Syst. Evol. Microbiol.">
        <title>Reticulibacter mediterranei gen. nov., sp. nov., within the new family Reticulibacteraceae fam. nov., and Ktedonospora formicarum gen. nov., sp. nov., Ktedonobacter robiniae sp. nov., Dictyobacter formicarum sp. nov. and Dictyobacter arantiisoli sp. nov., belonging to the class Ktedonobacteria.</title>
        <authorList>
            <person name="Yabe S."/>
            <person name="Zheng Y."/>
            <person name="Wang C.M."/>
            <person name="Sakai Y."/>
            <person name="Abe K."/>
            <person name="Yokota A."/>
            <person name="Donadio S."/>
            <person name="Cavaletti L."/>
            <person name="Monciardini P."/>
        </authorList>
    </citation>
    <scope>NUCLEOTIDE SEQUENCE [LARGE SCALE GENOMIC DNA]</scope>
    <source>
        <strain evidence="2 3">SOSP1-9</strain>
    </source>
</reference>
<dbReference type="RefSeq" id="WP_201365087.1">
    <property type="nucleotide sequence ID" value="NZ_BNJJ01000017.1"/>
</dbReference>
<gene>
    <name evidence="2" type="ORF">KSZ_55330</name>
</gene>
<comment type="caution">
    <text evidence="2">The sequence shown here is derived from an EMBL/GenBank/DDBJ whole genome shotgun (WGS) entry which is preliminary data.</text>
</comment>
<dbReference type="SUPFAM" id="SSF56300">
    <property type="entry name" value="Metallo-dependent phosphatases"/>
    <property type="match status" value="1"/>
</dbReference>
<evidence type="ECO:0000313" key="2">
    <source>
        <dbReference type="EMBL" id="GHO87527.1"/>
    </source>
</evidence>
<dbReference type="EMBL" id="BNJJ01000017">
    <property type="protein sequence ID" value="GHO87527.1"/>
    <property type="molecule type" value="Genomic_DNA"/>
</dbReference>
<proteinExistence type="predicted"/>
<accession>A0ABQ3VMS2</accession>
<dbReference type="Gene3D" id="3.60.21.10">
    <property type="match status" value="1"/>
</dbReference>
<dbReference type="Pfam" id="PF14582">
    <property type="entry name" value="Metallophos_3"/>
    <property type="match status" value="1"/>
</dbReference>
<dbReference type="InterPro" id="IPR029461">
    <property type="entry name" value="TT1561-like"/>
</dbReference>